<keyword evidence="4" id="KW-1185">Reference proteome</keyword>
<feature type="domain" description="TonB C-terminal" evidence="2">
    <location>
        <begin position="112"/>
        <end position="172"/>
    </location>
</feature>
<dbReference type="EMBL" id="JAHWXQ010000002">
    <property type="protein sequence ID" value="MBW3365375.1"/>
    <property type="molecule type" value="Genomic_DNA"/>
</dbReference>
<dbReference type="InterPro" id="IPR037682">
    <property type="entry name" value="TonB_C"/>
</dbReference>
<feature type="chain" id="PRO_5045403810" evidence="1">
    <location>
        <begin position="21"/>
        <end position="178"/>
    </location>
</feature>
<gene>
    <name evidence="3" type="ORF">KYK27_09990</name>
</gene>
<comment type="caution">
    <text evidence="3">The sequence shown here is derived from an EMBL/GenBank/DDBJ whole genome shotgun (WGS) entry which is preliminary data.</text>
</comment>
<dbReference type="Proteomes" id="UP000774935">
    <property type="component" value="Unassembled WGS sequence"/>
</dbReference>
<dbReference type="PROSITE" id="PS51257">
    <property type="entry name" value="PROKAR_LIPOPROTEIN"/>
    <property type="match status" value="1"/>
</dbReference>
<dbReference type="RefSeq" id="WP_199109871.1">
    <property type="nucleotide sequence ID" value="NZ_JAHWXQ010000002.1"/>
</dbReference>
<organism evidence="3 4">
    <name type="scientific">Pontibacter populi</name>
    <dbReference type="NCBI Taxonomy" id="890055"/>
    <lineage>
        <taxon>Bacteria</taxon>
        <taxon>Pseudomonadati</taxon>
        <taxon>Bacteroidota</taxon>
        <taxon>Cytophagia</taxon>
        <taxon>Cytophagales</taxon>
        <taxon>Hymenobacteraceae</taxon>
        <taxon>Pontibacter</taxon>
    </lineage>
</organism>
<protein>
    <submittedName>
        <fullName evidence="3">Energy transducer TonB</fullName>
    </submittedName>
</protein>
<dbReference type="SUPFAM" id="SSF74653">
    <property type="entry name" value="TolA/TonB C-terminal domain"/>
    <property type="match status" value="1"/>
</dbReference>
<sequence>MKKNLILAALLLLGSGCASLKKTSNFTSDDLSSDELANLDNLEPPMEMIMVEELPPPPSADQYSSPEKQKANALADTTVYLSSQLEVGPQLYYNGQNLAFYLEEQVNKAKAEIKETGAVTIRAVVERDGSLTNPVLVNSASEALTKHSLAIVNQMPKFRPGSLNGYLKRAYVTMYFTW</sequence>
<dbReference type="Gene3D" id="3.30.1150.10">
    <property type="match status" value="1"/>
</dbReference>
<reference evidence="3 4" key="1">
    <citation type="submission" date="2021-07" db="EMBL/GenBank/DDBJ databases">
        <authorList>
            <person name="Kim M.K."/>
        </authorList>
    </citation>
    <scope>NUCLEOTIDE SEQUENCE [LARGE SCALE GENOMIC DNA]</scope>
    <source>
        <strain evidence="3 4">HLY7-15</strain>
    </source>
</reference>
<evidence type="ECO:0000259" key="2">
    <source>
        <dbReference type="Pfam" id="PF03544"/>
    </source>
</evidence>
<name>A0ABS6XDU6_9BACT</name>
<evidence type="ECO:0000313" key="3">
    <source>
        <dbReference type="EMBL" id="MBW3365375.1"/>
    </source>
</evidence>
<evidence type="ECO:0000256" key="1">
    <source>
        <dbReference type="SAM" id="SignalP"/>
    </source>
</evidence>
<proteinExistence type="predicted"/>
<feature type="signal peptide" evidence="1">
    <location>
        <begin position="1"/>
        <end position="20"/>
    </location>
</feature>
<dbReference type="Pfam" id="PF03544">
    <property type="entry name" value="TonB_C"/>
    <property type="match status" value="1"/>
</dbReference>
<evidence type="ECO:0000313" key="4">
    <source>
        <dbReference type="Proteomes" id="UP000774935"/>
    </source>
</evidence>
<accession>A0ABS6XDU6</accession>
<keyword evidence="1" id="KW-0732">Signal</keyword>